<sequence length="185" mass="19602">MNITFRFVALLFLIAMQTEALVNEQHTPRPKSIGRHLQREENKSATVDFLPESTPEPLKDQAQSDLAVFIASLATSDSTSIASPFYLNWTTASDRTTDSDQNSSNGDVNVDPTPAPNINSTSASASFGQTTGSASSSDGELESTIGGDVNMADGEAVPSNLTPTYLTSGIAEWTIVVIVALTMAN</sequence>
<proteinExistence type="predicted"/>
<evidence type="ECO:0000256" key="1">
    <source>
        <dbReference type="SAM" id="MobiDB-lite"/>
    </source>
</evidence>
<keyword evidence="2" id="KW-0732">Signal</keyword>
<feature type="compositionally biased region" description="Polar residues" evidence="1">
    <location>
        <begin position="116"/>
        <end position="138"/>
    </location>
</feature>
<organism evidence="3 4">
    <name type="scientific">Phytophthora fragariaefolia</name>
    <dbReference type="NCBI Taxonomy" id="1490495"/>
    <lineage>
        <taxon>Eukaryota</taxon>
        <taxon>Sar</taxon>
        <taxon>Stramenopiles</taxon>
        <taxon>Oomycota</taxon>
        <taxon>Peronosporomycetes</taxon>
        <taxon>Peronosporales</taxon>
        <taxon>Peronosporaceae</taxon>
        <taxon>Phytophthora</taxon>
    </lineage>
</organism>
<dbReference type="AlphaFoldDB" id="A0A9W6XTQ1"/>
<feature type="signal peptide" evidence="2">
    <location>
        <begin position="1"/>
        <end position="20"/>
    </location>
</feature>
<evidence type="ECO:0000313" key="4">
    <source>
        <dbReference type="Proteomes" id="UP001165121"/>
    </source>
</evidence>
<feature type="region of interest" description="Disordered" evidence="1">
    <location>
        <begin position="95"/>
        <end position="151"/>
    </location>
</feature>
<keyword evidence="4" id="KW-1185">Reference proteome</keyword>
<dbReference type="OrthoDB" id="113078at2759"/>
<feature type="chain" id="PRO_5040755328" evidence="2">
    <location>
        <begin position="21"/>
        <end position="185"/>
    </location>
</feature>
<dbReference type="Proteomes" id="UP001165121">
    <property type="component" value="Unassembled WGS sequence"/>
</dbReference>
<protein>
    <submittedName>
        <fullName evidence="3">Unnamed protein product</fullName>
    </submittedName>
</protein>
<evidence type="ECO:0000313" key="3">
    <source>
        <dbReference type="EMBL" id="GMF45274.1"/>
    </source>
</evidence>
<name>A0A9W6XTQ1_9STRA</name>
<comment type="caution">
    <text evidence="3">The sequence shown here is derived from an EMBL/GenBank/DDBJ whole genome shotgun (WGS) entry which is preliminary data.</text>
</comment>
<reference evidence="3" key="1">
    <citation type="submission" date="2023-04" db="EMBL/GenBank/DDBJ databases">
        <title>Phytophthora fragariaefolia NBRC 109709.</title>
        <authorList>
            <person name="Ichikawa N."/>
            <person name="Sato H."/>
            <person name="Tonouchi N."/>
        </authorList>
    </citation>
    <scope>NUCLEOTIDE SEQUENCE</scope>
    <source>
        <strain evidence="3">NBRC 109709</strain>
    </source>
</reference>
<accession>A0A9W6XTQ1</accession>
<dbReference type="EMBL" id="BSXT01001801">
    <property type="protein sequence ID" value="GMF45274.1"/>
    <property type="molecule type" value="Genomic_DNA"/>
</dbReference>
<feature type="compositionally biased region" description="Polar residues" evidence="1">
    <location>
        <begin position="95"/>
        <end position="107"/>
    </location>
</feature>
<gene>
    <name evidence="3" type="ORF">Pfra01_001613100</name>
</gene>
<evidence type="ECO:0000256" key="2">
    <source>
        <dbReference type="SAM" id="SignalP"/>
    </source>
</evidence>